<dbReference type="RefSeq" id="WP_249846685.1">
    <property type="nucleotide sequence ID" value="NZ_JAMGBD010000001.1"/>
</dbReference>
<keyword evidence="2" id="KW-0732">Signal</keyword>
<dbReference type="InterPro" id="IPR011990">
    <property type="entry name" value="TPR-like_helical_dom_sf"/>
</dbReference>
<evidence type="ECO:0000313" key="3">
    <source>
        <dbReference type="EMBL" id="MCL6682732.1"/>
    </source>
</evidence>
<feature type="chain" id="PRO_5046311148" description="Tetratricopeptide repeat protein" evidence="2">
    <location>
        <begin position="23"/>
        <end position="185"/>
    </location>
</feature>
<sequence length="185" mass="20843">MRSLFTAAVGIAGVITMTPANAGTYSVGNSYARDCWQAAHARDHDTNALNHCNLALDQEGLDAANRAATLVNRGVLYMRNRDYSSADRDFNRAVSTNDKNPEAYLNLAISRLQRNENDTSVMPWIEKALALNTEEQALAYYSRGVLNERNGDIRQAYYDYKHAHELAPDWDEPTRDLARYKVVKK</sequence>
<gene>
    <name evidence="3" type="ORF">LZ536_02300</name>
</gene>
<organism evidence="3 4">
    <name type="scientific">Sphingomonas alba</name>
    <dbReference type="NCBI Taxonomy" id="2908208"/>
    <lineage>
        <taxon>Bacteria</taxon>
        <taxon>Pseudomonadati</taxon>
        <taxon>Pseudomonadota</taxon>
        <taxon>Alphaproteobacteria</taxon>
        <taxon>Sphingomonadales</taxon>
        <taxon>Sphingomonadaceae</taxon>
        <taxon>Sphingomonas</taxon>
    </lineage>
</organism>
<feature type="repeat" description="TPR" evidence="1">
    <location>
        <begin position="67"/>
        <end position="100"/>
    </location>
</feature>
<dbReference type="EMBL" id="JAMGBD010000001">
    <property type="protein sequence ID" value="MCL6682732.1"/>
    <property type="molecule type" value="Genomic_DNA"/>
</dbReference>
<evidence type="ECO:0008006" key="5">
    <source>
        <dbReference type="Google" id="ProtNLM"/>
    </source>
</evidence>
<evidence type="ECO:0000256" key="1">
    <source>
        <dbReference type="PROSITE-ProRule" id="PRU00339"/>
    </source>
</evidence>
<evidence type="ECO:0000313" key="4">
    <source>
        <dbReference type="Proteomes" id="UP001165363"/>
    </source>
</evidence>
<protein>
    <recommendedName>
        <fullName evidence="5">Tetratricopeptide repeat protein</fullName>
    </recommendedName>
</protein>
<feature type="signal peptide" evidence="2">
    <location>
        <begin position="1"/>
        <end position="22"/>
    </location>
</feature>
<dbReference type="Proteomes" id="UP001165363">
    <property type="component" value="Unassembled WGS sequence"/>
</dbReference>
<name>A0ABT0RJG9_9SPHN</name>
<dbReference type="PROSITE" id="PS50005">
    <property type="entry name" value="TPR"/>
    <property type="match status" value="2"/>
</dbReference>
<dbReference type="Gene3D" id="1.25.40.10">
    <property type="entry name" value="Tetratricopeptide repeat domain"/>
    <property type="match status" value="1"/>
</dbReference>
<proteinExistence type="predicted"/>
<keyword evidence="4" id="KW-1185">Reference proteome</keyword>
<accession>A0ABT0RJG9</accession>
<keyword evidence="1" id="KW-0802">TPR repeat</keyword>
<dbReference type="InterPro" id="IPR019734">
    <property type="entry name" value="TPR_rpt"/>
</dbReference>
<dbReference type="SUPFAM" id="SSF48452">
    <property type="entry name" value="TPR-like"/>
    <property type="match status" value="1"/>
</dbReference>
<reference evidence="3" key="1">
    <citation type="submission" date="2022-05" db="EMBL/GenBank/DDBJ databases">
        <authorList>
            <person name="Jo J.-H."/>
            <person name="Im W.-T."/>
        </authorList>
    </citation>
    <scope>NUCLEOTIDE SEQUENCE</scope>
    <source>
        <strain evidence="3">SE158</strain>
    </source>
</reference>
<comment type="caution">
    <text evidence="3">The sequence shown here is derived from an EMBL/GenBank/DDBJ whole genome shotgun (WGS) entry which is preliminary data.</text>
</comment>
<evidence type="ECO:0000256" key="2">
    <source>
        <dbReference type="SAM" id="SignalP"/>
    </source>
</evidence>
<feature type="repeat" description="TPR" evidence="1">
    <location>
        <begin position="137"/>
        <end position="170"/>
    </location>
</feature>
<dbReference type="SMART" id="SM00028">
    <property type="entry name" value="TPR"/>
    <property type="match status" value="3"/>
</dbReference>